<gene>
    <name evidence="2" type="ORF">V1477_009482</name>
</gene>
<accession>A0ABD2C9X7</accession>
<organism evidence="2 3">
    <name type="scientific">Vespula maculifrons</name>
    <name type="common">Eastern yellow jacket</name>
    <name type="synonym">Wasp</name>
    <dbReference type="NCBI Taxonomy" id="7453"/>
    <lineage>
        <taxon>Eukaryota</taxon>
        <taxon>Metazoa</taxon>
        <taxon>Ecdysozoa</taxon>
        <taxon>Arthropoda</taxon>
        <taxon>Hexapoda</taxon>
        <taxon>Insecta</taxon>
        <taxon>Pterygota</taxon>
        <taxon>Neoptera</taxon>
        <taxon>Endopterygota</taxon>
        <taxon>Hymenoptera</taxon>
        <taxon>Apocrita</taxon>
        <taxon>Aculeata</taxon>
        <taxon>Vespoidea</taxon>
        <taxon>Vespidae</taxon>
        <taxon>Vespinae</taxon>
        <taxon>Vespula</taxon>
    </lineage>
</organism>
<evidence type="ECO:0000256" key="1">
    <source>
        <dbReference type="SAM" id="MobiDB-lite"/>
    </source>
</evidence>
<dbReference type="EMBL" id="JAYRBN010000058">
    <property type="protein sequence ID" value="KAL2741853.1"/>
    <property type="molecule type" value="Genomic_DNA"/>
</dbReference>
<sequence>MKTVKTQIRAYSGRHSANFTSFFGDQRANGMPSESGATAKSNIIGESINERSAIVEEFRYENLTISKREGCNIGQLIHRSTAMGKSDVHISRSKSGFGSGGPSGEKCR</sequence>
<dbReference type="AlphaFoldDB" id="A0ABD2C9X7"/>
<keyword evidence="3" id="KW-1185">Reference proteome</keyword>
<evidence type="ECO:0000313" key="3">
    <source>
        <dbReference type="Proteomes" id="UP001607303"/>
    </source>
</evidence>
<comment type="caution">
    <text evidence="2">The sequence shown here is derived from an EMBL/GenBank/DDBJ whole genome shotgun (WGS) entry which is preliminary data.</text>
</comment>
<feature type="region of interest" description="Disordered" evidence="1">
    <location>
        <begin position="82"/>
        <end position="108"/>
    </location>
</feature>
<evidence type="ECO:0000313" key="2">
    <source>
        <dbReference type="EMBL" id="KAL2741853.1"/>
    </source>
</evidence>
<protein>
    <submittedName>
        <fullName evidence="2">Uncharacterized protein</fullName>
    </submittedName>
</protein>
<feature type="compositionally biased region" description="Gly residues" evidence="1">
    <location>
        <begin position="97"/>
        <end position="108"/>
    </location>
</feature>
<dbReference type="Proteomes" id="UP001607303">
    <property type="component" value="Unassembled WGS sequence"/>
</dbReference>
<proteinExistence type="predicted"/>
<reference evidence="2 3" key="1">
    <citation type="journal article" date="2024" name="Ann. Entomol. Soc. Am.">
        <title>Genomic analyses of the southern and eastern yellowjacket wasps (Hymenoptera: Vespidae) reveal evolutionary signatures of social life.</title>
        <authorList>
            <person name="Catto M.A."/>
            <person name="Caine P.B."/>
            <person name="Orr S.E."/>
            <person name="Hunt B.G."/>
            <person name="Goodisman M.A.D."/>
        </authorList>
    </citation>
    <scope>NUCLEOTIDE SEQUENCE [LARGE SCALE GENOMIC DNA]</scope>
    <source>
        <strain evidence="2">232</strain>
        <tissue evidence="2">Head and thorax</tissue>
    </source>
</reference>
<name>A0ABD2C9X7_VESMC</name>